<evidence type="ECO:0000313" key="3">
    <source>
        <dbReference type="Proteomes" id="UP000299102"/>
    </source>
</evidence>
<comment type="caution">
    <text evidence="2">The sequence shown here is derived from an EMBL/GenBank/DDBJ whole genome shotgun (WGS) entry which is preliminary data.</text>
</comment>
<dbReference type="EMBL" id="BGZK01000344">
    <property type="protein sequence ID" value="GBP38107.1"/>
    <property type="molecule type" value="Genomic_DNA"/>
</dbReference>
<dbReference type="AlphaFoldDB" id="A0A4C1VIJ4"/>
<proteinExistence type="predicted"/>
<organism evidence="2 3">
    <name type="scientific">Eumeta variegata</name>
    <name type="common">Bagworm moth</name>
    <name type="synonym">Eumeta japonica</name>
    <dbReference type="NCBI Taxonomy" id="151549"/>
    <lineage>
        <taxon>Eukaryota</taxon>
        <taxon>Metazoa</taxon>
        <taxon>Ecdysozoa</taxon>
        <taxon>Arthropoda</taxon>
        <taxon>Hexapoda</taxon>
        <taxon>Insecta</taxon>
        <taxon>Pterygota</taxon>
        <taxon>Neoptera</taxon>
        <taxon>Endopterygota</taxon>
        <taxon>Lepidoptera</taxon>
        <taxon>Glossata</taxon>
        <taxon>Ditrysia</taxon>
        <taxon>Tineoidea</taxon>
        <taxon>Psychidae</taxon>
        <taxon>Oiketicinae</taxon>
        <taxon>Eumeta</taxon>
    </lineage>
</organism>
<protein>
    <submittedName>
        <fullName evidence="2">Uncharacterized protein</fullName>
    </submittedName>
</protein>
<accession>A0A4C1VIJ4</accession>
<dbReference type="Proteomes" id="UP000299102">
    <property type="component" value="Unassembled WGS sequence"/>
</dbReference>
<feature type="region of interest" description="Disordered" evidence="1">
    <location>
        <begin position="115"/>
        <end position="148"/>
    </location>
</feature>
<name>A0A4C1VIJ4_EUMVA</name>
<evidence type="ECO:0000256" key="1">
    <source>
        <dbReference type="SAM" id="MobiDB-lite"/>
    </source>
</evidence>
<evidence type="ECO:0000313" key="2">
    <source>
        <dbReference type="EMBL" id="GBP38107.1"/>
    </source>
</evidence>
<keyword evidence="3" id="KW-1185">Reference proteome</keyword>
<reference evidence="2 3" key="1">
    <citation type="journal article" date="2019" name="Commun. Biol.">
        <title>The bagworm genome reveals a unique fibroin gene that provides high tensile strength.</title>
        <authorList>
            <person name="Kono N."/>
            <person name="Nakamura H."/>
            <person name="Ohtoshi R."/>
            <person name="Tomita M."/>
            <person name="Numata K."/>
            <person name="Arakawa K."/>
        </authorList>
    </citation>
    <scope>NUCLEOTIDE SEQUENCE [LARGE SCALE GENOMIC DNA]</scope>
</reference>
<gene>
    <name evidence="2" type="ORF">EVAR_80388_1</name>
</gene>
<feature type="compositionally biased region" description="Low complexity" evidence="1">
    <location>
        <begin position="136"/>
        <end position="148"/>
    </location>
</feature>
<sequence length="256" mass="28666">MSPPGNLWVTRTVTEWRLVLWRATHDTRVRTHKFVPPDSLGFVHRLKGPQTKVFSVNFNLIHPRVFEKKGLDKETDQRRDLIRREHEAIDHVVLTAALPRWRGVASRLCSGRRRRPRCAGAAGSTELEQRRGAGARRGAARPPAQAQPRTRKIIRALAAAVGRAPLPDTALGALVLEDVSELDISCRRRRWITEQLLKEHREGDSRKREISFDWFSVSVRNPVCENPTVILLFQSHGQAAGAVAAGGGGARLHTFG</sequence>